<dbReference type="RefSeq" id="WP_183413124.1">
    <property type="nucleotide sequence ID" value="NZ_JACHYB010000001.1"/>
</dbReference>
<dbReference type="Pfam" id="PF13715">
    <property type="entry name" value="CarbopepD_reg_2"/>
    <property type="match status" value="1"/>
</dbReference>
<dbReference type="EMBL" id="JACHYB010000001">
    <property type="protein sequence ID" value="MBB3187356.1"/>
    <property type="molecule type" value="Genomic_DNA"/>
</dbReference>
<sequence length="428" mass="49168">MKKYIFLRLLMLSFVGIPWWLNAQNYTTIQGRVIDASNHHPVAAASVQVKGTPIGIVTNGDGQFLLKIPDGFQQDSVRFSYVGFIPVSIGIRELVARSPKNIIRLHPAIYNLNDITILSGNAYDLVQSAFANTVKNYGKKPVQMTGFYREFIKKGNRYIAISEAVLNLVKASYSSFASDQAAILKGRGIVDHSQIDTLFMKFQGGITSALTLDVMKNPFIGGTPLNEIGAYYTFTYGMPEMIDNRLNYVVDFDQRPETRGEIMFRGKIYIDAKTEAVTRMEFNMNVENRPEASDLFILKKPHGVRVDVVSAHYEVNYKEERHRWYYNYASMEVKFKCKWPKHWFSSYFTVKGELAITDHSDNITPIPPHDRVKWNEIVSDKVTNFKNDNFWESYNVIEPEKPIDQVIKKIAKQLKREEIRAEKETEKK</sequence>
<reference evidence="1 2" key="1">
    <citation type="submission" date="2020-08" db="EMBL/GenBank/DDBJ databases">
        <title>Genomic Encyclopedia of Type Strains, Phase IV (KMG-IV): sequencing the most valuable type-strain genomes for metagenomic binning, comparative biology and taxonomic classification.</title>
        <authorList>
            <person name="Goeker M."/>
        </authorList>
    </citation>
    <scope>NUCLEOTIDE SEQUENCE [LARGE SCALE GENOMIC DNA]</scope>
    <source>
        <strain evidence="1 2">DSM 27471</strain>
    </source>
</reference>
<accession>A0A7W5H2F1</accession>
<evidence type="ECO:0000313" key="1">
    <source>
        <dbReference type="EMBL" id="MBB3187356.1"/>
    </source>
</evidence>
<gene>
    <name evidence="1" type="ORF">FHX64_001519</name>
</gene>
<dbReference type="AlphaFoldDB" id="A0A7W5H2F1"/>
<keyword evidence="2" id="KW-1185">Reference proteome</keyword>
<evidence type="ECO:0008006" key="3">
    <source>
        <dbReference type="Google" id="ProtNLM"/>
    </source>
</evidence>
<dbReference type="Gene3D" id="2.60.40.1120">
    <property type="entry name" value="Carboxypeptidase-like, regulatory domain"/>
    <property type="match status" value="1"/>
</dbReference>
<protein>
    <recommendedName>
        <fullName evidence="3">CarboxypepD_reg-like domain-containing protein</fullName>
    </recommendedName>
</protein>
<organism evidence="1 2">
    <name type="scientific">Microbacter margulisiae</name>
    <dbReference type="NCBI Taxonomy" id="1350067"/>
    <lineage>
        <taxon>Bacteria</taxon>
        <taxon>Pseudomonadati</taxon>
        <taxon>Bacteroidota</taxon>
        <taxon>Bacteroidia</taxon>
        <taxon>Bacteroidales</taxon>
        <taxon>Porphyromonadaceae</taxon>
        <taxon>Microbacter</taxon>
    </lineage>
</organism>
<comment type="caution">
    <text evidence="1">The sequence shown here is derived from an EMBL/GenBank/DDBJ whole genome shotgun (WGS) entry which is preliminary data.</text>
</comment>
<evidence type="ECO:0000313" key="2">
    <source>
        <dbReference type="Proteomes" id="UP000544222"/>
    </source>
</evidence>
<dbReference type="Proteomes" id="UP000544222">
    <property type="component" value="Unassembled WGS sequence"/>
</dbReference>
<dbReference type="SUPFAM" id="SSF49464">
    <property type="entry name" value="Carboxypeptidase regulatory domain-like"/>
    <property type="match status" value="1"/>
</dbReference>
<proteinExistence type="predicted"/>
<name>A0A7W5H2F1_9PORP</name>
<dbReference type="InterPro" id="IPR008969">
    <property type="entry name" value="CarboxyPept-like_regulatory"/>
</dbReference>